<evidence type="ECO:0000256" key="2">
    <source>
        <dbReference type="ARBA" id="ARBA00022737"/>
    </source>
</evidence>
<comment type="caution">
    <text evidence="6">The sequence shown here is derived from an EMBL/GenBank/DDBJ whole genome shotgun (WGS) entry which is preliminary data.</text>
</comment>
<reference evidence="6" key="1">
    <citation type="submission" date="2020-03" db="EMBL/GenBank/DDBJ databases">
        <title>Studies in the Genomics of Life Span.</title>
        <authorList>
            <person name="Glass D."/>
        </authorList>
    </citation>
    <scope>NUCLEOTIDE SEQUENCE</scope>
    <source>
        <strain evidence="6">LTLLF</strain>
        <tissue evidence="6">Muscle</tissue>
    </source>
</reference>
<keyword evidence="5" id="KW-0812">Transmembrane</keyword>
<evidence type="ECO:0000256" key="4">
    <source>
        <dbReference type="ARBA" id="ARBA00023180"/>
    </source>
</evidence>
<dbReference type="InterPro" id="IPR050379">
    <property type="entry name" value="Type-I_Cytokine_Rcpt"/>
</dbReference>
<evidence type="ECO:0000256" key="1">
    <source>
        <dbReference type="ARBA" id="ARBA00022729"/>
    </source>
</evidence>
<proteinExistence type="predicted"/>
<sequence length="194" mass="21943">DFVHPTDQFQPGVRYNFYLYGCTHQGYQLLRSIIGYIEELGHSDIKLKNITDISQKTLRIADLQGKTSYHLVLRAYTHGGLGPEKSMFVVTKENSVGLIIAILIPVAVAVIVGVVTSILCYRKREWIKETFYPDIPNPENCKALQFQKSLCEVTLCSMCLRLGTRGLLLSVFCEKLVMSARERSMRKVACFSIC</sequence>
<dbReference type="PANTHER" id="PTHR23036:SF105">
    <property type="entry name" value="LEUKEMIA INHIBITORY FACTOR RECEPTOR"/>
    <property type="match status" value="1"/>
</dbReference>
<evidence type="ECO:0000256" key="3">
    <source>
        <dbReference type="ARBA" id="ARBA00023170"/>
    </source>
</evidence>
<dbReference type="Gene3D" id="2.60.40.10">
    <property type="entry name" value="Immunoglobulins"/>
    <property type="match status" value="1"/>
</dbReference>
<protein>
    <submittedName>
        <fullName evidence="6">Leukemia inhibitory factor receptor</fullName>
    </submittedName>
</protein>
<name>A0A8J6KZP3_MICOH</name>
<evidence type="ECO:0000313" key="7">
    <source>
        <dbReference type="Proteomes" id="UP000710432"/>
    </source>
</evidence>
<feature type="non-terminal residue" evidence="6">
    <location>
        <position position="1"/>
    </location>
</feature>
<dbReference type="GO" id="GO:0005127">
    <property type="term" value="F:ciliary neurotrophic factor receptor binding"/>
    <property type="evidence" value="ECO:0007669"/>
    <property type="project" value="TreeGrafter"/>
</dbReference>
<dbReference type="Proteomes" id="UP000710432">
    <property type="component" value="Unassembled WGS sequence"/>
</dbReference>
<evidence type="ECO:0000256" key="5">
    <source>
        <dbReference type="SAM" id="Phobius"/>
    </source>
</evidence>
<accession>A0A8J6KZP3</accession>
<organism evidence="6 7">
    <name type="scientific">Microtus ochrogaster</name>
    <name type="common">Prairie vole</name>
    <dbReference type="NCBI Taxonomy" id="79684"/>
    <lineage>
        <taxon>Eukaryota</taxon>
        <taxon>Metazoa</taxon>
        <taxon>Chordata</taxon>
        <taxon>Craniata</taxon>
        <taxon>Vertebrata</taxon>
        <taxon>Euteleostomi</taxon>
        <taxon>Mammalia</taxon>
        <taxon>Eutheria</taxon>
        <taxon>Euarchontoglires</taxon>
        <taxon>Glires</taxon>
        <taxon>Rodentia</taxon>
        <taxon>Myomorpha</taxon>
        <taxon>Muroidea</taxon>
        <taxon>Cricetidae</taxon>
        <taxon>Arvicolinae</taxon>
        <taxon>Microtus</taxon>
    </lineage>
</organism>
<dbReference type="GO" id="GO:0043235">
    <property type="term" value="C:receptor complex"/>
    <property type="evidence" value="ECO:0007669"/>
    <property type="project" value="TreeGrafter"/>
</dbReference>
<keyword evidence="5" id="KW-1133">Transmembrane helix</keyword>
<dbReference type="InterPro" id="IPR013783">
    <property type="entry name" value="Ig-like_fold"/>
</dbReference>
<keyword evidence="5" id="KW-0472">Membrane</keyword>
<keyword evidence="2" id="KW-0677">Repeat</keyword>
<dbReference type="GO" id="GO:0004924">
    <property type="term" value="F:oncostatin-M receptor activity"/>
    <property type="evidence" value="ECO:0007669"/>
    <property type="project" value="TreeGrafter"/>
</dbReference>
<dbReference type="EMBL" id="JAATJU010019947">
    <property type="protein sequence ID" value="KAH0516591.1"/>
    <property type="molecule type" value="Genomic_DNA"/>
</dbReference>
<dbReference type="SUPFAM" id="SSF49265">
    <property type="entry name" value="Fibronectin type III"/>
    <property type="match status" value="1"/>
</dbReference>
<gene>
    <name evidence="6" type="ORF">LTLLF_209710</name>
</gene>
<dbReference type="GO" id="GO:0019955">
    <property type="term" value="F:cytokine binding"/>
    <property type="evidence" value="ECO:0007669"/>
    <property type="project" value="TreeGrafter"/>
</dbReference>
<keyword evidence="1" id="KW-0732">Signal</keyword>
<keyword evidence="3 6" id="KW-0675">Receptor</keyword>
<dbReference type="PANTHER" id="PTHR23036">
    <property type="entry name" value="CYTOKINE RECEPTOR"/>
    <property type="match status" value="1"/>
</dbReference>
<keyword evidence="4" id="KW-0325">Glycoprotein</keyword>
<dbReference type="InterPro" id="IPR036116">
    <property type="entry name" value="FN3_sf"/>
</dbReference>
<dbReference type="GO" id="GO:0008284">
    <property type="term" value="P:positive regulation of cell population proliferation"/>
    <property type="evidence" value="ECO:0007669"/>
    <property type="project" value="TreeGrafter"/>
</dbReference>
<dbReference type="AlphaFoldDB" id="A0A8J6KZP3"/>
<dbReference type="GO" id="GO:0009897">
    <property type="term" value="C:external side of plasma membrane"/>
    <property type="evidence" value="ECO:0007669"/>
    <property type="project" value="TreeGrafter"/>
</dbReference>
<feature type="transmembrane region" description="Helical" evidence="5">
    <location>
        <begin position="96"/>
        <end position="121"/>
    </location>
</feature>
<evidence type="ECO:0000313" key="6">
    <source>
        <dbReference type="EMBL" id="KAH0516591.1"/>
    </source>
</evidence>